<protein>
    <recommendedName>
        <fullName evidence="4">Actin-like ATPase domain-containing protein</fullName>
    </recommendedName>
</protein>
<dbReference type="Proteomes" id="UP000235371">
    <property type="component" value="Unassembled WGS sequence"/>
</dbReference>
<dbReference type="AlphaFoldDB" id="A0A2J6ST46"/>
<feature type="signal peptide" evidence="1">
    <location>
        <begin position="1"/>
        <end position="22"/>
    </location>
</feature>
<proteinExistence type="predicted"/>
<keyword evidence="1" id="KW-0732">Signal</keyword>
<evidence type="ECO:0000313" key="3">
    <source>
        <dbReference type="Proteomes" id="UP000235371"/>
    </source>
</evidence>
<dbReference type="RefSeq" id="XP_024730858.1">
    <property type="nucleotide sequence ID" value="XM_024887322.1"/>
</dbReference>
<gene>
    <name evidence="2" type="ORF">K444DRAFT_667632</name>
</gene>
<accession>A0A2J6ST46</accession>
<dbReference type="EMBL" id="KZ613866">
    <property type="protein sequence ID" value="PMD53954.1"/>
    <property type="molecule type" value="Genomic_DNA"/>
</dbReference>
<sequence length="367" mass="39773">MARILLRSLLAIYLLFNHQVRSADYGVGFDLALDYGVASVYFSNGTAVNIAKIPGGPAYKQMMRATEVLDGRATAYHTWFGDILEVGTGAAQAFLGLRSVGDLLSLRLGSRDTHSQSLSPMLKALKTATESYLEASISAAEVVVPFPVSDAYLDILRSTCFSLSLHMPMSAQPPAGILAARAHGMVGKCNIVTRDKGSEQGQADDPMQLILTVDYTQAALTALLVVEECGVFEYRRVLHDTSLGVDGLSGGSDTNRGDLVRALQSFTRLPLEDDNGDELGRISNLVLLGESAGDQRLHDVLKDVLGERFHRLATTVSGEHTKNIDPLYAASRGVAEDCWDRLEYQSKRAQVVSDCYNLRLSDAKATQ</sequence>
<organism evidence="2 3">
    <name type="scientific">Hyaloscypha bicolor E</name>
    <dbReference type="NCBI Taxonomy" id="1095630"/>
    <lineage>
        <taxon>Eukaryota</taxon>
        <taxon>Fungi</taxon>
        <taxon>Dikarya</taxon>
        <taxon>Ascomycota</taxon>
        <taxon>Pezizomycotina</taxon>
        <taxon>Leotiomycetes</taxon>
        <taxon>Helotiales</taxon>
        <taxon>Hyaloscyphaceae</taxon>
        <taxon>Hyaloscypha</taxon>
        <taxon>Hyaloscypha bicolor</taxon>
    </lineage>
</organism>
<evidence type="ECO:0000256" key="1">
    <source>
        <dbReference type="SAM" id="SignalP"/>
    </source>
</evidence>
<dbReference type="GeneID" id="36595398"/>
<feature type="chain" id="PRO_5014359941" description="Actin-like ATPase domain-containing protein" evidence="1">
    <location>
        <begin position="23"/>
        <end position="367"/>
    </location>
</feature>
<dbReference type="InParanoid" id="A0A2J6ST46"/>
<keyword evidence="3" id="KW-1185">Reference proteome</keyword>
<evidence type="ECO:0008006" key="4">
    <source>
        <dbReference type="Google" id="ProtNLM"/>
    </source>
</evidence>
<evidence type="ECO:0000313" key="2">
    <source>
        <dbReference type="EMBL" id="PMD53954.1"/>
    </source>
</evidence>
<dbReference type="OrthoDB" id="3643156at2759"/>
<name>A0A2J6ST46_9HELO</name>
<reference evidence="2 3" key="1">
    <citation type="submission" date="2016-04" db="EMBL/GenBank/DDBJ databases">
        <title>A degradative enzymes factory behind the ericoid mycorrhizal symbiosis.</title>
        <authorList>
            <consortium name="DOE Joint Genome Institute"/>
            <person name="Martino E."/>
            <person name="Morin E."/>
            <person name="Grelet G."/>
            <person name="Kuo A."/>
            <person name="Kohler A."/>
            <person name="Daghino S."/>
            <person name="Barry K."/>
            <person name="Choi C."/>
            <person name="Cichocki N."/>
            <person name="Clum A."/>
            <person name="Copeland A."/>
            <person name="Hainaut M."/>
            <person name="Haridas S."/>
            <person name="Labutti K."/>
            <person name="Lindquist E."/>
            <person name="Lipzen A."/>
            <person name="Khouja H.-R."/>
            <person name="Murat C."/>
            <person name="Ohm R."/>
            <person name="Olson A."/>
            <person name="Spatafora J."/>
            <person name="Veneault-Fourrey C."/>
            <person name="Henrissat B."/>
            <person name="Grigoriev I."/>
            <person name="Martin F."/>
            <person name="Perotto S."/>
        </authorList>
    </citation>
    <scope>NUCLEOTIDE SEQUENCE [LARGE SCALE GENOMIC DNA]</scope>
    <source>
        <strain evidence="2 3">E</strain>
    </source>
</reference>